<accession>A0A4Q7WLH3</accession>
<dbReference type="SUPFAM" id="SSF46785">
    <property type="entry name" value="Winged helix' DNA-binding domain"/>
    <property type="match status" value="1"/>
</dbReference>
<dbReference type="OrthoDB" id="3806841at2"/>
<keyword evidence="3" id="KW-1185">Reference proteome</keyword>
<keyword evidence="2" id="KW-0808">Transferase</keyword>
<proteinExistence type="inferred from homology"/>
<protein>
    <submittedName>
        <fullName evidence="2">NBD/HSP70 family sugar kinase</fullName>
    </submittedName>
</protein>
<gene>
    <name evidence="2" type="ORF">EV645_6091</name>
</gene>
<sequence length="388" mass="40191">MNPAPTPPSRLDLPESSRGVLRRLATHGPATRPQLARALGLSRPTMSAVMPELMNLELVSSGGSSRGATGRSAVLYSLAAGAGHVLGVEVGATRARVVAHSLDGEQIAAREERISARRRTITDAAVSTTMELCEKVLAEVGDGHGPLRDVVIAAPTKPSTKPTSVSTSGLQPDGVEQLAAALPVPDDVPVIVENNVNCAAIAEHRLGAAQNQDTFVYLQVGVKIGLGIVIDGKLMHGAHGASGEVAMMPFPWSPGEEPTRAGLEEYLGSEALMARCAEVWTSGNGPVPKDAEALFQAAARGQSTARRLVDQHATDIGRLAVGVMSVLDPGLVVLGGGVGQNQLLLPGVRRATTALAWDTEITVGALGEHATVLGAVHIAITRALDRLT</sequence>
<dbReference type="Proteomes" id="UP000292027">
    <property type="component" value="Unassembled WGS sequence"/>
</dbReference>
<dbReference type="GO" id="GO:0016301">
    <property type="term" value="F:kinase activity"/>
    <property type="evidence" value="ECO:0007669"/>
    <property type="project" value="UniProtKB-KW"/>
</dbReference>
<dbReference type="Gene3D" id="3.30.420.40">
    <property type="match status" value="2"/>
</dbReference>
<dbReference type="SUPFAM" id="SSF53067">
    <property type="entry name" value="Actin-like ATPase domain"/>
    <property type="match status" value="1"/>
</dbReference>
<dbReference type="PANTHER" id="PTHR18964">
    <property type="entry name" value="ROK (REPRESSOR, ORF, KINASE) FAMILY"/>
    <property type="match status" value="1"/>
</dbReference>
<dbReference type="InterPro" id="IPR036388">
    <property type="entry name" value="WH-like_DNA-bd_sf"/>
</dbReference>
<reference evidence="2 3" key="1">
    <citation type="journal article" date="2015" name="Stand. Genomic Sci.">
        <title>Genomic Encyclopedia of Bacterial and Archaeal Type Strains, Phase III: the genomes of soil and plant-associated and newly described type strains.</title>
        <authorList>
            <person name="Whitman W.B."/>
            <person name="Woyke T."/>
            <person name="Klenk H.P."/>
            <person name="Zhou Y."/>
            <person name="Lilburn T.G."/>
            <person name="Beck B.J."/>
            <person name="De Vos P."/>
            <person name="Vandamme P."/>
            <person name="Eisen J.A."/>
            <person name="Garrity G."/>
            <person name="Hugenholtz P."/>
            <person name="Kyrpides N.C."/>
        </authorList>
    </citation>
    <scope>NUCLEOTIDE SEQUENCE [LARGE SCALE GENOMIC DNA]</scope>
    <source>
        <strain evidence="2 3">VKM Ac-2540</strain>
    </source>
</reference>
<dbReference type="Pfam" id="PF00480">
    <property type="entry name" value="ROK"/>
    <property type="match status" value="1"/>
</dbReference>
<name>A0A4Q7WLH3_9ACTN</name>
<dbReference type="InterPro" id="IPR000600">
    <property type="entry name" value="ROK"/>
</dbReference>
<organism evidence="2 3">
    <name type="scientific">Kribbella rubisoli</name>
    <dbReference type="NCBI Taxonomy" id="3075929"/>
    <lineage>
        <taxon>Bacteria</taxon>
        <taxon>Bacillati</taxon>
        <taxon>Actinomycetota</taxon>
        <taxon>Actinomycetes</taxon>
        <taxon>Propionibacteriales</taxon>
        <taxon>Kribbellaceae</taxon>
        <taxon>Kribbella</taxon>
    </lineage>
</organism>
<comment type="similarity">
    <text evidence="1">Belongs to the ROK (NagC/XylR) family.</text>
</comment>
<dbReference type="RefSeq" id="WP_130447440.1">
    <property type="nucleotide sequence ID" value="NZ_SHKR01000015.1"/>
</dbReference>
<dbReference type="EMBL" id="SHKR01000015">
    <property type="protein sequence ID" value="RZU10934.1"/>
    <property type="molecule type" value="Genomic_DNA"/>
</dbReference>
<evidence type="ECO:0000313" key="3">
    <source>
        <dbReference type="Proteomes" id="UP000292027"/>
    </source>
</evidence>
<comment type="caution">
    <text evidence="2">The sequence shown here is derived from an EMBL/GenBank/DDBJ whole genome shotgun (WGS) entry which is preliminary data.</text>
</comment>
<dbReference type="PANTHER" id="PTHR18964:SF149">
    <property type="entry name" value="BIFUNCTIONAL UDP-N-ACETYLGLUCOSAMINE 2-EPIMERASE_N-ACETYLMANNOSAMINE KINASE"/>
    <property type="match status" value="1"/>
</dbReference>
<dbReference type="AlphaFoldDB" id="A0A4Q7WLH3"/>
<dbReference type="InterPro" id="IPR036390">
    <property type="entry name" value="WH_DNA-bd_sf"/>
</dbReference>
<dbReference type="Gene3D" id="1.10.10.10">
    <property type="entry name" value="Winged helix-like DNA-binding domain superfamily/Winged helix DNA-binding domain"/>
    <property type="match status" value="1"/>
</dbReference>
<evidence type="ECO:0000313" key="2">
    <source>
        <dbReference type="EMBL" id="RZU10934.1"/>
    </source>
</evidence>
<keyword evidence="2" id="KW-0418">Kinase</keyword>
<dbReference type="InterPro" id="IPR043129">
    <property type="entry name" value="ATPase_NBD"/>
</dbReference>
<evidence type="ECO:0000256" key="1">
    <source>
        <dbReference type="ARBA" id="ARBA00006479"/>
    </source>
</evidence>